<feature type="binding site" evidence="12">
    <location>
        <position position="378"/>
    </location>
    <ligand>
        <name>Zn(2+)</name>
        <dbReference type="ChEBI" id="CHEBI:29105"/>
        <note>catalytic</note>
    </ligand>
</feature>
<dbReference type="EC" id="3.4.11.-" evidence="14"/>
<proteinExistence type="inferred from homology"/>
<dbReference type="EMBL" id="CAVLEF010000007">
    <property type="protein sequence ID" value="CAK1546277.1"/>
    <property type="molecule type" value="Genomic_DNA"/>
</dbReference>
<reference evidence="19 20" key="1">
    <citation type="submission" date="2023-11" db="EMBL/GenBank/DDBJ databases">
        <authorList>
            <person name="Okamura Y."/>
        </authorList>
    </citation>
    <scope>NUCLEOTIDE SEQUENCE [LARGE SCALE GENOMIC DNA]</scope>
</reference>
<keyword evidence="6 12" id="KW-0479">Metal-binding</keyword>
<keyword evidence="4" id="KW-0336">GPI-anchor</keyword>
<evidence type="ECO:0000256" key="9">
    <source>
        <dbReference type="ARBA" id="ARBA00023049"/>
    </source>
</evidence>
<evidence type="ECO:0000313" key="20">
    <source>
        <dbReference type="Proteomes" id="UP001497472"/>
    </source>
</evidence>
<feature type="binding site" evidence="12">
    <location>
        <position position="355"/>
    </location>
    <ligand>
        <name>Zn(2+)</name>
        <dbReference type="ChEBI" id="CHEBI:29105"/>
        <note>catalytic</note>
    </ligand>
</feature>
<comment type="caution">
    <text evidence="19">The sequence shown here is derived from an EMBL/GenBank/DDBJ whole genome shotgun (WGS) entry which is preliminary data.</text>
</comment>
<dbReference type="GO" id="GO:0043171">
    <property type="term" value="P:peptide catabolic process"/>
    <property type="evidence" value="ECO:0007669"/>
    <property type="project" value="TreeGrafter"/>
</dbReference>
<dbReference type="Proteomes" id="UP001497472">
    <property type="component" value="Unassembled WGS sequence"/>
</dbReference>
<dbReference type="PANTHER" id="PTHR11533">
    <property type="entry name" value="PROTEASE M1 ZINC METALLOPROTEASE"/>
    <property type="match status" value="1"/>
</dbReference>
<feature type="domain" description="Peptidase M1 membrane alanine aminopeptidase" evidence="16">
    <location>
        <begin position="279"/>
        <end position="491"/>
    </location>
</feature>
<gene>
    <name evidence="19" type="ORF">LNINA_LOCUS5862</name>
</gene>
<evidence type="ECO:0000256" key="3">
    <source>
        <dbReference type="ARBA" id="ARBA00022438"/>
    </source>
</evidence>
<name>A0AAV1JBI2_9NEOP</name>
<dbReference type="AlphaFoldDB" id="A0AAV1JBI2"/>
<feature type="chain" id="PRO_5043639993" description="Aminopeptidase" evidence="15">
    <location>
        <begin position="21"/>
        <end position="966"/>
    </location>
</feature>
<evidence type="ECO:0000256" key="13">
    <source>
        <dbReference type="PIRSR" id="PIRSR634016-4"/>
    </source>
</evidence>
<keyword evidence="9 14" id="KW-0482">Metalloprotease</keyword>
<evidence type="ECO:0000259" key="18">
    <source>
        <dbReference type="Pfam" id="PF17900"/>
    </source>
</evidence>
<dbReference type="Gene3D" id="1.25.50.20">
    <property type="match status" value="1"/>
</dbReference>
<evidence type="ECO:0000256" key="7">
    <source>
        <dbReference type="ARBA" id="ARBA00022801"/>
    </source>
</evidence>
<evidence type="ECO:0000313" key="19">
    <source>
        <dbReference type="EMBL" id="CAK1546277.1"/>
    </source>
</evidence>
<evidence type="ECO:0000256" key="14">
    <source>
        <dbReference type="RuleBase" id="RU364040"/>
    </source>
</evidence>
<dbReference type="PRINTS" id="PR00756">
    <property type="entry name" value="ALADIPTASE"/>
</dbReference>
<dbReference type="InterPro" id="IPR027268">
    <property type="entry name" value="Peptidase_M4/M1_CTD_sf"/>
</dbReference>
<keyword evidence="4" id="KW-0325">Glycoprotein</keyword>
<dbReference type="GO" id="GO:0005886">
    <property type="term" value="C:plasma membrane"/>
    <property type="evidence" value="ECO:0007669"/>
    <property type="project" value="UniProtKB-SubCell"/>
</dbReference>
<protein>
    <recommendedName>
        <fullName evidence="14">Aminopeptidase</fullName>
        <ecNumber evidence="14">3.4.11.-</ecNumber>
    </recommendedName>
</protein>
<dbReference type="SUPFAM" id="SSF63737">
    <property type="entry name" value="Leukotriene A4 hydrolase N-terminal domain"/>
    <property type="match status" value="1"/>
</dbReference>
<evidence type="ECO:0000256" key="5">
    <source>
        <dbReference type="ARBA" id="ARBA00022670"/>
    </source>
</evidence>
<feature type="active site" description="Proton acceptor" evidence="11">
    <location>
        <position position="356"/>
    </location>
</feature>
<keyword evidence="10" id="KW-0449">Lipoprotein</keyword>
<keyword evidence="4" id="KW-0472">Membrane</keyword>
<feature type="binding site" evidence="12">
    <location>
        <position position="359"/>
    </location>
    <ligand>
        <name>Zn(2+)</name>
        <dbReference type="ChEBI" id="CHEBI:29105"/>
        <note>catalytic</note>
    </ligand>
</feature>
<dbReference type="GO" id="GO:0008270">
    <property type="term" value="F:zinc ion binding"/>
    <property type="evidence" value="ECO:0007669"/>
    <property type="project" value="UniProtKB-UniRule"/>
</dbReference>
<evidence type="ECO:0000256" key="15">
    <source>
        <dbReference type="SAM" id="SignalP"/>
    </source>
</evidence>
<dbReference type="GO" id="GO:0005615">
    <property type="term" value="C:extracellular space"/>
    <property type="evidence" value="ECO:0007669"/>
    <property type="project" value="TreeGrafter"/>
</dbReference>
<keyword evidence="15" id="KW-0732">Signal</keyword>
<dbReference type="InterPro" id="IPR024571">
    <property type="entry name" value="ERAP1-like_C_dom"/>
</dbReference>
<evidence type="ECO:0000256" key="1">
    <source>
        <dbReference type="ARBA" id="ARBA00004609"/>
    </source>
</evidence>
<dbReference type="Pfam" id="PF11838">
    <property type="entry name" value="ERAP1_C"/>
    <property type="match status" value="1"/>
</dbReference>
<comment type="cofactor">
    <cofactor evidence="12 14">
        <name>Zn(2+)</name>
        <dbReference type="ChEBI" id="CHEBI:29105"/>
    </cofactor>
    <text evidence="12 14">Binds 1 zinc ion per subunit.</text>
</comment>
<dbReference type="GO" id="GO:0070006">
    <property type="term" value="F:metalloaminopeptidase activity"/>
    <property type="evidence" value="ECO:0007669"/>
    <property type="project" value="TreeGrafter"/>
</dbReference>
<dbReference type="Pfam" id="PF17900">
    <property type="entry name" value="Peptidase_M1_N"/>
    <property type="match status" value="1"/>
</dbReference>
<organism evidence="19 20">
    <name type="scientific">Leptosia nina</name>
    <dbReference type="NCBI Taxonomy" id="320188"/>
    <lineage>
        <taxon>Eukaryota</taxon>
        <taxon>Metazoa</taxon>
        <taxon>Ecdysozoa</taxon>
        <taxon>Arthropoda</taxon>
        <taxon>Hexapoda</taxon>
        <taxon>Insecta</taxon>
        <taxon>Pterygota</taxon>
        <taxon>Neoptera</taxon>
        <taxon>Endopterygota</taxon>
        <taxon>Lepidoptera</taxon>
        <taxon>Glossata</taxon>
        <taxon>Ditrysia</taxon>
        <taxon>Papilionoidea</taxon>
        <taxon>Pieridae</taxon>
        <taxon>Pierinae</taxon>
        <taxon>Leptosia</taxon>
    </lineage>
</organism>
<dbReference type="GO" id="GO:0006508">
    <property type="term" value="P:proteolysis"/>
    <property type="evidence" value="ECO:0007669"/>
    <property type="project" value="UniProtKB-KW"/>
</dbReference>
<dbReference type="GO" id="GO:0005737">
    <property type="term" value="C:cytoplasm"/>
    <property type="evidence" value="ECO:0007669"/>
    <property type="project" value="TreeGrafter"/>
</dbReference>
<evidence type="ECO:0000256" key="11">
    <source>
        <dbReference type="PIRSR" id="PIRSR634016-1"/>
    </source>
</evidence>
<sequence length="966" mass="108794">MVVRWLWLCIGIAFIQGLTSSPIPVPEDEWLDFAKALNDPQYRLPRTVTPDEYIVTLTPYLDTAPTNSNPFTFDGEVSITVTVQQATNEIVLHCNDLTIKQLTLQTTAGANVPLDTTTFTCEMPYSFLRVKTAAALTANEKYVIKSTFSGNLQTNMRGFYRSWYKDSNGNKKWLASTQFQPGHARQAFPCFDEPIFKAFFDITINRDATLQPTVANMPIKQTSPVTNGRVSETFERTPKMSTYLIAFIVSDFEAISTNNNATHPFHIYARKTAGNTGTFALDMGVKLLDIMEEYTQIPYYSMATKIDMKQAAVPDFSAGAMENWGILTYREAFLLFDEENSNHWYKQRIANVIGHEVAHQWFGNLVTCAWWDNLWLNEAFGRYYQYYLAEMGAPEMGFDTRFVVEQLRVSMLSDSVDSAHALTNPNVNDPASVSAHFSTITYARGASMLRMTRALLGDSTFVKGLRKFLEARKFDVAEPQHLFSAFDSAATEDGALSNYQGITIDSYFRKWSEKAGHPLIIVSVNQTTGIGRISQSRWERDTGVSTHTGIWDVPITWTRAGAVDFTNLKPNFILTEQSSTFVRGSTTPEWIILNKQQTGFYRVDYDYNNWVLLTRALRNTTRTVIHEHNRAQIVDDLFNFARAGVHTYDRIFNILSFLEFEDQYAPWMSAITGFNFARSRLAYDAASLKRLDTLILSQSKAIVARLGYVEKPGEPFMDGLLRMNLMNFLCNVGDETCLSTAKDTFQKWRNGQAIYPNMRSWVYCNGLRQGTAEDFTFFWNKYLNEQLATEVVVMLAAAGCTTDTPSLETFLNAIVDTEEIVRPQDVSTALSSAVTSNDENAMKTFQWLKTNLAKVNTGLGSAATIVRNIAGKLLNEQQLTEFQTWLTANQADLGDAYTTGVNSIQTTRNNMAWSTKRLSEFTNYFDKGYADEELDLPDEDNTGGSANIAAISALTLLVTLTINLIA</sequence>
<dbReference type="Pfam" id="PF01433">
    <property type="entry name" value="Peptidase_M1"/>
    <property type="match status" value="1"/>
</dbReference>
<evidence type="ECO:0000256" key="6">
    <source>
        <dbReference type="ARBA" id="ARBA00022723"/>
    </source>
</evidence>
<dbReference type="GO" id="GO:0098552">
    <property type="term" value="C:side of membrane"/>
    <property type="evidence" value="ECO:0007669"/>
    <property type="project" value="UniProtKB-KW"/>
</dbReference>
<dbReference type="InterPro" id="IPR050344">
    <property type="entry name" value="Peptidase_M1_aminopeptidases"/>
</dbReference>
<dbReference type="Gene3D" id="2.60.40.1730">
    <property type="entry name" value="tricorn interacting facor f3 domain"/>
    <property type="match status" value="1"/>
</dbReference>
<keyword evidence="7 14" id="KW-0378">Hydrolase</keyword>
<keyword evidence="8 12" id="KW-0862">Zinc</keyword>
<keyword evidence="3 14" id="KW-0031">Aminopeptidase</keyword>
<feature type="domain" description="Aminopeptidase N-like N-terminal" evidence="18">
    <location>
        <begin position="50"/>
        <end position="244"/>
    </location>
</feature>
<evidence type="ECO:0000256" key="8">
    <source>
        <dbReference type="ARBA" id="ARBA00022833"/>
    </source>
</evidence>
<dbReference type="InterPro" id="IPR014782">
    <property type="entry name" value="Peptidase_M1_dom"/>
</dbReference>
<feature type="signal peptide" evidence="15">
    <location>
        <begin position="1"/>
        <end position="20"/>
    </location>
</feature>
<evidence type="ECO:0000259" key="17">
    <source>
        <dbReference type="Pfam" id="PF11838"/>
    </source>
</evidence>
<dbReference type="GO" id="GO:0042277">
    <property type="term" value="F:peptide binding"/>
    <property type="evidence" value="ECO:0007669"/>
    <property type="project" value="TreeGrafter"/>
</dbReference>
<keyword evidence="20" id="KW-1185">Reference proteome</keyword>
<dbReference type="InterPro" id="IPR042097">
    <property type="entry name" value="Aminopeptidase_N-like_N_sf"/>
</dbReference>
<comment type="subcellular location">
    <subcellularLocation>
        <location evidence="1">Cell membrane</location>
        <topology evidence="1">Lipid-anchor</topology>
        <topology evidence="1">GPI-anchor</topology>
    </subcellularLocation>
</comment>
<feature type="domain" description="ERAP1-like C-terminal" evidence="17">
    <location>
        <begin position="590"/>
        <end position="892"/>
    </location>
</feature>
<accession>A0AAV1JBI2</accession>
<feature type="site" description="Transition state stabilizer" evidence="13">
    <location>
        <position position="442"/>
    </location>
</feature>
<evidence type="ECO:0000256" key="4">
    <source>
        <dbReference type="ARBA" id="ARBA00022622"/>
    </source>
</evidence>
<dbReference type="PANTHER" id="PTHR11533:SF301">
    <property type="entry name" value="AMINOPEPTIDASE"/>
    <property type="match status" value="1"/>
</dbReference>
<evidence type="ECO:0000256" key="2">
    <source>
        <dbReference type="ARBA" id="ARBA00010136"/>
    </source>
</evidence>
<evidence type="ECO:0000259" key="16">
    <source>
        <dbReference type="Pfam" id="PF01433"/>
    </source>
</evidence>
<dbReference type="Gene3D" id="1.10.390.10">
    <property type="entry name" value="Neutral Protease Domain 2"/>
    <property type="match status" value="1"/>
</dbReference>
<dbReference type="CDD" id="cd09601">
    <property type="entry name" value="M1_APN-Q_like"/>
    <property type="match status" value="1"/>
</dbReference>
<dbReference type="InterPro" id="IPR034016">
    <property type="entry name" value="M1_APN-typ"/>
</dbReference>
<dbReference type="FunFam" id="2.60.40.1730:FF:000013">
    <property type="entry name" value="Aminopeptidase"/>
    <property type="match status" value="1"/>
</dbReference>
<evidence type="ECO:0000256" key="10">
    <source>
        <dbReference type="ARBA" id="ARBA00023288"/>
    </source>
</evidence>
<dbReference type="Gene3D" id="2.60.40.1910">
    <property type="match status" value="1"/>
</dbReference>
<dbReference type="InterPro" id="IPR001930">
    <property type="entry name" value="Peptidase_M1"/>
</dbReference>
<dbReference type="InterPro" id="IPR045357">
    <property type="entry name" value="Aminopeptidase_N-like_N"/>
</dbReference>
<dbReference type="FunFam" id="1.10.390.10:FF:000013">
    <property type="entry name" value="Aminopeptidase N"/>
    <property type="match status" value="1"/>
</dbReference>
<keyword evidence="5 14" id="KW-0645">Protease</keyword>
<dbReference type="SUPFAM" id="SSF55486">
    <property type="entry name" value="Metalloproteases ('zincins'), catalytic domain"/>
    <property type="match status" value="1"/>
</dbReference>
<comment type="similarity">
    <text evidence="2 14">Belongs to the peptidase M1 family.</text>
</comment>
<evidence type="ECO:0000256" key="12">
    <source>
        <dbReference type="PIRSR" id="PIRSR634016-3"/>
    </source>
</evidence>